<dbReference type="GO" id="GO:0016787">
    <property type="term" value="F:hydrolase activity"/>
    <property type="evidence" value="ECO:0007669"/>
    <property type="project" value="UniProtKB-KW"/>
</dbReference>
<proteinExistence type="predicted"/>
<dbReference type="PANTHER" id="PTHR33886:SF11">
    <property type="entry name" value="WALL GLYCOSYL HYDROLASE YTER, PUTATIVE (AFU_ORTHOLOGUE AFUA_2G14630)-RELATED"/>
    <property type="match status" value="1"/>
</dbReference>
<feature type="signal peptide" evidence="2">
    <location>
        <begin position="1"/>
        <end position="21"/>
    </location>
</feature>
<dbReference type="InterPro" id="IPR008928">
    <property type="entry name" value="6-hairpin_glycosidase_sf"/>
</dbReference>
<dbReference type="InterPro" id="IPR012341">
    <property type="entry name" value="6hp_glycosidase-like_sf"/>
</dbReference>
<keyword evidence="2" id="KW-0732">Signal</keyword>
<dbReference type="Pfam" id="PF07470">
    <property type="entry name" value="Glyco_hydro_88"/>
    <property type="match status" value="1"/>
</dbReference>
<evidence type="ECO:0000256" key="1">
    <source>
        <dbReference type="ARBA" id="ARBA00022801"/>
    </source>
</evidence>
<feature type="chain" id="PRO_5034082609" description="Glycoside hydrolase family 105 protein" evidence="2">
    <location>
        <begin position="22"/>
        <end position="395"/>
    </location>
</feature>
<dbReference type="GO" id="GO:0005975">
    <property type="term" value="P:carbohydrate metabolic process"/>
    <property type="evidence" value="ECO:0007669"/>
    <property type="project" value="InterPro"/>
</dbReference>
<keyword evidence="1" id="KW-0378">Hydrolase</keyword>
<gene>
    <name evidence="3" type="ORF">D9619_011466</name>
</gene>
<evidence type="ECO:0000313" key="4">
    <source>
        <dbReference type="Proteomes" id="UP000567179"/>
    </source>
</evidence>
<sequence length="395" mass="44876">MFHGAYLITVLAFLSPRPTFARPQSYAVWAADSAISRGQGNGLDATGAPIVSYEHGEFQYGLRQLFERTGNHGYFDYIQAGIDNIVFENGTVHGQYASSQNRPDHVVLPPPRYQQTRQEKYKKAMDIFRSQLNSHPRTPQGQFWHKLQYFDQGWLDGIYMAEIFYAQYTAAFQPRNETAWNDITLQYRLMFENAVQKPGAANYTGLLYHGYDFSHTALWASPDRGHSPEVWDRAVGWYMMALVDILETIPASHPGHATILPILQTLLPHIRAAADPHTGVWWLVITEPGREGNYFESSGSAMFTYAMLKAVRLGYVDDRDGEYVGTAKKAYRYMTEHWVIPNDNGTMDWNNTVIVGTLDTTADFNYYISEPVDLNDLKGVAAFLLASLEVERLEE</sequence>
<dbReference type="OrthoDB" id="540611at2759"/>
<keyword evidence="4" id="KW-1185">Reference proteome</keyword>
<accession>A0A8H5BSH2</accession>
<dbReference type="EMBL" id="JAACJJ010000003">
    <property type="protein sequence ID" value="KAF5328729.1"/>
    <property type="molecule type" value="Genomic_DNA"/>
</dbReference>
<organism evidence="3 4">
    <name type="scientific">Psilocybe cf. subviscida</name>
    <dbReference type="NCBI Taxonomy" id="2480587"/>
    <lineage>
        <taxon>Eukaryota</taxon>
        <taxon>Fungi</taxon>
        <taxon>Dikarya</taxon>
        <taxon>Basidiomycota</taxon>
        <taxon>Agaricomycotina</taxon>
        <taxon>Agaricomycetes</taxon>
        <taxon>Agaricomycetidae</taxon>
        <taxon>Agaricales</taxon>
        <taxon>Agaricineae</taxon>
        <taxon>Strophariaceae</taxon>
        <taxon>Psilocybe</taxon>
    </lineage>
</organism>
<protein>
    <recommendedName>
        <fullName evidence="5">Glycoside hydrolase family 105 protein</fullName>
    </recommendedName>
</protein>
<dbReference type="SUPFAM" id="SSF48208">
    <property type="entry name" value="Six-hairpin glycosidases"/>
    <property type="match status" value="1"/>
</dbReference>
<dbReference type="Gene3D" id="1.50.10.10">
    <property type="match status" value="1"/>
</dbReference>
<evidence type="ECO:0008006" key="5">
    <source>
        <dbReference type="Google" id="ProtNLM"/>
    </source>
</evidence>
<reference evidence="3 4" key="1">
    <citation type="journal article" date="2020" name="ISME J.">
        <title>Uncovering the hidden diversity of litter-decomposition mechanisms in mushroom-forming fungi.</title>
        <authorList>
            <person name="Floudas D."/>
            <person name="Bentzer J."/>
            <person name="Ahren D."/>
            <person name="Johansson T."/>
            <person name="Persson P."/>
            <person name="Tunlid A."/>
        </authorList>
    </citation>
    <scope>NUCLEOTIDE SEQUENCE [LARGE SCALE GENOMIC DNA]</scope>
    <source>
        <strain evidence="3 4">CBS 101986</strain>
    </source>
</reference>
<evidence type="ECO:0000313" key="3">
    <source>
        <dbReference type="EMBL" id="KAF5328729.1"/>
    </source>
</evidence>
<dbReference type="AlphaFoldDB" id="A0A8H5BSH2"/>
<comment type="caution">
    <text evidence="3">The sequence shown here is derived from an EMBL/GenBank/DDBJ whole genome shotgun (WGS) entry which is preliminary data.</text>
</comment>
<dbReference type="Proteomes" id="UP000567179">
    <property type="component" value="Unassembled WGS sequence"/>
</dbReference>
<dbReference type="InterPro" id="IPR010905">
    <property type="entry name" value="Glyco_hydro_88"/>
</dbReference>
<dbReference type="PANTHER" id="PTHR33886">
    <property type="entry name" value="UNSATURATED RHAMNOGALACTURONAN HYDROLASE (EUROFUNG)"/>
    <property type="match status" value="1"/>
</dbReference>
<evidence type="ECO:0000256" key="2">
    <source>
        <dbReference type="SAM" id="SignalP"/>
    </source>
</evidence>
<dbReference type="InterPro" id="IPR052043">
    <property type="entry name" value="PolySaccharide_Degr_Enz"/>
</dbReference>
<name>A0A8H5BSH2_9AGAR</name>